<keyword evidence="3" id="KW-0677">Repeat</keyword>
<feature type="region of interest" description="Disordered" evidence="12">
    <location>
        <begin position="749"/>
        <end position="801"/>
    </location>
</feature>
<dbReference type="AlphaFoldDB" id="A0A6P3WXT4"/>
<keyword evidence="5" id="KW-0862">Zinc</keyword>
<organism evidence="14 15">
    <name type="scientific">Dinoponera quadriceps</name>
    <name type="common">South American ant</name>
    <dbReference type="NCBI Taxonomy" id="609295"/>
    <lineage>
        <taxon>Eukaryota</taxon>
        <taxon>Metazoa</taxon>
        <taxon>Ecdysozoa</taxon>
        <taxon>Arthropoda</taxon>
        <taxon>Hexapoda</taxon>
        <taxon>Insecta</taxon>
        <taxon>Pterygota</taxon>
        <taxon>Neoptera</taxon>
        <taxon>Endopterygota</taxon>
        <taxon>Hymenoptera</taxon>
        <taxon>Apocrita</taxon>
        <taxon>Aculeata</taxon>
        <taxon>Formicoidea</taxon>
        <taxon>Formicidae</taxon>
        <taxon>Ponerinae</taxon>
        <taxon>Ponerini</taxon>
        <taxon>Dinoponera</taxon>
    </lineage>
</organism>
<proteinExistence type="predicted"/>
<feature type="compositionally biased region" description="Basic and acidic residues" evidence="12">
    <location>
        <begin position="841"/>
        <end position="871"/>
    </location>
</feature>
<keyword evidence="9" id="KW-0539">Nucleus</keyword>
<evidence type="ECO:0000313" key="15">
    <source>
        <dbReference type="RefSeq" id="XP_014470449.1"/>
    </source>
</evidence>
<keyword evidence="2" id="KW-0479">Metal-binding</keyword>
<dbReference type="RefSeq" id="XP_014470449.1">
    <property type="nucleotide sequence ID" value="XM_014614963.1"/>
</dbReference>
<evidence type="ECO:0000256" key="3">
    <source>
        <dbReference type="ARBA" id="ARBA00022737"/>
    </source>
</evidence>
<evidence type="ECO:0000256" key="7">
    <source>
        <dbReference type="ARBA" id="ARBA00023125"/>
    </source>
</evidence>
<feature type="compositionally biased region" description="Polar residues" evidence="12">
    <location>
        <begin position="872"/>
        <end position="889"/>
    </location>
</feature>
<dbReference type="GO" id="GO:0003677">
    <property type="term" value="F:DNA binding"/>
    <property type="evidence" value="ECO:0007669"/>
    <property type="project" value="UniProtKB-KW"/>
</dbReference>
<keyword evidence="14" id="KW-1185">Reference proteome</keyword>
<evidence type="ECO:0000256" key="4">
    <source>
        <dbReference type="ARBA" id="ARBA00022771"/>
    </source>
</evidence>
<evidence type="ECO:0000256" key="5">
    <source>
        <dbReference type="ARBA" id="ARBA00022833"/>
    </source>
</evidence>
<evidence type="ECO:0000256" key="9">
    <source>
        <dbReference type="ARBA" id="ARBA00023242"/>
    </source>
</evidence>
<feature type="region of interest" description="Disordered" evidence="12">
    <location>
        <begin position="555"/>
        <end position="574"/>
    </location>
</feature>
<keyword evidence="7" id="KW-0238">DNA-binding</keyword>
<dbReference type="InterPro" id="IPR013087">
    <property type="entry name" value="Znf_C2H2_type"/>
</dbReference>
<evidence type="ECO:0000256" key="10">
    <source>
        <dbReference type="PROSITE-ProRule" id="PRU00042"/>
    </source>
</evidence>
<keyword evidence="6" id="KW-0805">Transcription regulation</keyword>
<feature type="compositionally biased region" description="Polar residues" evidence="12">
    <location>
        <begin position="755"/>
        <end position="771"/>
    </location>
</feature>
<feature type="domain" description="C2H2-type" evidence="13">
    <location>
        <begin position="275"/>
        <end position="303"/>
    </location>
</feature>
<protein>
    <submittedName>
        <fullName evidence="15">Zinc finger protein 800 isoform X1</fullName>
    </submittedName>
</protein>
<dbReference type="InterPro" id="IPR041697">
    <property type="entry name" value="Znf-C2H2_11"/>
</dbReference>
<gene>
    <name evidence="15" type="primary">LOC106742222</name>
</gene>
<feature type="compositionally biased region" description="Basic and acidic residues" evidence="12">
    <location>
        <begin position="772"/>
        <end position="785"/>
    </location>
</feature>
<dbReference type="OrthoDB" id="10066279at2759"/>
<dbReference type="Proteomes" id="UP000515204">
    <property type="component" value="Unplaced"/>
</dbReference>
<feature type="region of interest" description="Disordered" evidence="12">
    <location>
        <begin position="836"/>
        <end position="902"/>
    </location>
</feature>
<name>A0A6P3WXT4_DINQU</name>
<comment type="subcellular location">
    <subcellularLocation>
        <location evidence="1">Nucleus</location>
    </subcellularLocation>
</comment>
<dbReference type="SMART" id="SM00355">
    <property type="entry name" value="ZnF_C2H2"/>
    <property type="match status" value="6"/>
</dbReference>
<evidence type="ECO:0000256" key="11">
    <source>
        <dbReference type="SAM" id="Coils"/>
    </source>
</evidence>
<dbReference type="PROSITE" id="PS50157">
    <property type="entry name" value="ZINC_FINGER_C2H2_2"/>
    <property type="match status" value="3"/>
</dbReference>
<feature type="coiled-coil region" evidence="11">
    <location>
        <begin position="335"/>
        <end position="367"/>
    </location>
</feature>
<reference evidence="15" key="1">
    <citation type="submission" date="2025-08" db="UniProtKB">
        <authorList>
            <consortium name="RefSeq"/>
        </authorList>
    </citation>
    <scope>IDENTIFICATION</scope>
</reference>
<feature type="domain" description="C2H2-type" evidence="13">
    <location>
        <begin position="644"/>
        <end position="666"/>
    </location>
</feature>
<dbReference type="GO" id="GO:0005634">
    <property type="term" value="C:nucleus"/>
    <property type="evidence" value="ECO:0007669"/>
    <property type="project" value="UniProtKB-SubCell"/>
</dbReference>
<keyword evidence="8" id="KW-0804">Transcription</keyword>
<dbReference type="InterPro" id="IPR039149">
    <property type="entry name" value="ZNF800"/>
</dbReference>
<evidence type="ECO:0000256" key="12">
    <source>
        <dbReference type="SAM" id="MobiDB-lite"/>
    </source>
</evidence>
<dbReference type="Gene3D" id="3.30.160.60">
    <property type="entry name" value="Classic Zinc Finger"/>
    <property type="match status" value="2"/>
</dbReference>
<feature type="domain" description="C2H2-type" evidence="13">
    <location>
        <begin position="80"/>
        <end position="107"/>
    </location>
</feature>
<evidence type="ECO:0000256" key="8">
    <source>
        <dbReference type="ARBA" id="ARBA00023163"/>
    </source>
</evidence>
<evidence type="ECO:0000256" key="6">
    <source>
        <dbReference type="ARBA" id="ARBA00023015"/>
    </source>
</evidence>
<dbReference type="GO" id="GO:0008270">
    <property type="term" value="F:zinc ion binding"/>
    <property type="evidence" value="ECO:0007669"/>
    <property type="project" value="UniProtKB-KW"/>
</dbReference>
<dbReference type="PROSITE" id="PS00028">
    <property type="entry name" value="ZINC_FINGER_C2H2_1"/>
    <property type="match status" value="4"/>
</dbReference>
<dbReference type="PANTHER" id="PTHR21020:SF0">
    <property type="entry name" value="ZINC FINGER PROTEIN 800"/>
    <property type="match status" value="1"/>
</dbReference>
<dbReference type="Pfam" id="PF16622">
    <property type="entry name" value="zf-C2H2_11"/>
    <property type="match status" value="1"/>
</dbReference>
<feature type="region of interest" description="Disordered" evidence="12">
    <location>
        <begin position="1"/>
        <end position="44"/>
    </location>
</feature>
<dbReference type="GeneID" id="106742222"/>
<dbReference type="PANTHER" id="PTHR21020">
    <property type="entry name" value="ZINC FINGER PROTEIN 800"/>
    <property type="match status" value="1"/>
</dbReference>
<accession>A0A6P3WXT4</accession>
<dbReference type="KEGG" id="dqu:106742222"/>
<evidence type="ECO:0000256" key="1">
    <source>
        <dbReference type="ARBA" id="ARBA00004123"/>
    </source>
</evidence>
<keyword evidence="4 10" id="KW-0863">Zinc-finger</keyword>
<feature type="region of interest" description="Disordered" evidence="12">
    <location>
        <begin position="918"/>
        <end position="949"/>
    </location>
</feature>
<evidence type="ECO:0000313" key="14">
    <source>
        <dbReference type="Proteomes" id="UP000515204"/>
    </source>
</evidence>
<evidence type="ECO:0000259" key="13">
    <source>
        <dbReference type="PROSITE" id="PS50157"/>
    </source>
</evidence>
<evidence type="ECO:0000256" key="2">
    <source>
        <dbReference type="ARBA" id="ARBA00022723"/>
    </source>
</evidence>
<keyword evidence="11" id="KW-0175">Coiled coil</keyword>
<sequence>MALEKIKSMQAEAKSKKKNGKLGKEKPPRRNTNNIINPDLSNLRKPTDTSVSTLYHISKLLENSTEEVKSILSYECDIIYECRICRSLFRSIVNLISHKREYCREKFDITIHGNMWGDFNTISAIGSVIHTYQTEQTMIKNNLTNDRILRSQVPKETRKKDLSAVIDTLIKKQEEKILNNFSSESKLESNIIGASNNQHIYLKAISTNDSAVYQEIKSSNTVAGVTDLLAKEVVDLQNNNSTILEGYVYENQLEKNDDPIQADISEDDKSSPDSLVCTKCNAKFSTKKMLTFHVKTMHTSQRVCYTCPCCTNTFASTWSVHLHLFKVHKMNTEQVRKLRRQIQEIKLDREATAMQGLKNEKRRANKVSALKKPKHNNVLGSALDITQEIFLPESDVKDWSCNQCGEKFNTEVVLSAHSMHCLASIATSCNEVTTKIIQSDGASSDLVLNNNTLRELRDTDAATDMNVKSTTAKDTSNANSECMSSSSSEIIGECHETTICIQDISTLSKEGWDTLECHSKDSLERNSAANNNVLATVASSANRQNTDDSEVLTIKPNDNSQSPEIIHQDTSETSSADLEIIREKGSTLSRSNKKRTIVSKNKFIIELQQDGSKLQPSRSTRRNGTKQALSIESKIAAITNVHKLQCLLCKRKFPSMTNLRRHLAIHLKWYRYRCKLCDFKYFLKCGCVAHYNKMHNAQNNRAFTAEVVVKIPQNKYRCNEDVVTDVTNMKKELSKPDIAERTASSFRPDLCEDSGASSDANTSVAVQSEEVTTTKERVAESHENDSIVQRENVPTGDTNETTVICTNLEEYMANRTRKLNIHPDLKRIVMEMILGSSDTDDTAKQADSEKRVPEEEKGPSDKAGRDMHANDNENSNASTDNSRVTCSLTDDSKPQRPMRKRIKPLSEDFIYDLKDIPERPVRKGPYKGSSFQLGKSAAKHHSCNSDSLTNTRKKAKLFKAVHSN</sequence>